<evidence type="ECO:0000259" key="3">
    <source>
        <dbReference type="Pfam" id="PF16344"/>
    </source>
</evidence>
<dbReference type="GO" id="GO:0016989">
    <property type="term" value="F:sigma factor antagonist activity"/>
    <property type="evidence" value="ECO:0007669"/>
    <property type="project" value="TreeGrafter"/>
</dbReference>
<dbReference type="Gene3D" id="2.60.120.1440">
    <property type="match status" value="1"/>
</dbReference>
<feature type="domain" description="Protein FecR C-terminal" evidence="3">
    <location>
        <begin position="336"/>
        <end position="402"/>
    </location>
</feature>
<evidence type="ECO:0000256" key="1">
    <source>
        <dbReference type="SAM" id="Phobius"/>
    </source>
</evidence>
<dbReference type="Pfam" id="PF04773">
    <property type="entry name" value="FecR"/>
    <property type="match status" value="1"/>
</dbReference>
<dbReference type="Gene3D" id="3.55.50.30">
    <property type="match status" value="1"/>
</dbReference>
<dbReference type="InterPro" id="IPR012373">
    <property type="entry name" value="Ferrdict_sens_TM"/>
</dbReference>
<gene>
    <name evidence="4" type="ORF">EV199_5199</name>
</gene>
<accession>A0A4Q7MRA1</accession>
<dbReference type="Proteomes" id="UP000293874">
    <property type="component" value="Unassembled WGS sequence"/>
</dbReference>
<keyword evidence="5" id="KW-1185">Reference proteome</keyword>
<proteinExistence type="predicted"/>
<name>A0A4Q7MRA1_9BACT</name>
<evidence type="ECO:0000259" key="2">
    <source>
        <dbReference type="Pfam" id="PF04773"/>
    </source>
</evidence>
<dbReference type="InterPro" id="IPR006860">
    <property type="entry name" value="FecR"/>
</dbReference>
<sequence>MSRPHLPLKIPDYTIITMTADRLTYYIERYLDGSITPEEWSILQELMHQPESQQVLEELMEIQLTARHSAGFTYPSVIERLKTDLLVKVQQENSARQTTIKPIPLYKRKWLRYAAAILILTTGTFIYYFNNKTIQSPGPEEIAIAKNDIAPGTNRAVLTINNNQRIELDSGKNGISISGNITYNDGEKIASAGQLVQLATPRGGQWQATLPDGSAVWLNAASSIRFPSTFSEDERRVEVTGEAYFEIAKDATRPFKVIGGNQEIEVLGTSFNFNAYDDEAIVATTLLQGSVKVSLRNGAGKVLIPGQQSQLHRNNSFTVTNNVNTSEVIAWKNGLFQFKNATVESIMKQVARWYDIEVKIESGASQEIDGSFPRNTQLSNVLKILELTDKVRFKVDGKKVIVMQGY</sequence>
<dbReference type="PANTHER" id="PTHR30273:SF2">
    <property type="entry name" value="PROTEIN FECR"/>
    <property type="match status" value="1"/>
</dbReference>
<feature type="domain" description="FecR protein" evidence="2">
    <location>
        <begin position="198"/>
        <end position="292"/>
    </location>
</feature>
<keyword evidence="1" id="KW-1133">Transmembrane helix</keyword>
<dbReference type="Pfam" id="PF16344">
    <property type="entry name" value="FecR_C"/>
    <property type="match status" value="1"/>
</dbReference>
<keyword evidence="1" id="KW-0812">Transmembrane</keyword>
<dbReference type="PANTHER" id="PTHR30273">
    <property type="entry name" value="PERIPLASMIC SIGNAL SENSOR AND SIGMA FACTOR ACTIVATOR FECR-RELATED"/>
    <property type="match status" value="1"/>
</dbReference>
<organism evidence="4 5">
    <name type="scientific">Pseudobacter ginsenosidimutans</name>
    <dbReference type="NCBI Taxonomy" id="661488"/>
    <lineage>
        <taxon>Bacteria</taxon>
        <taxon>Pseudomonadati</taxon>
        <taxon>Bacteroidota</taxon>
        <taxon>Chitinophagia</taxon>
        <taxon>Chitinophagales</taxon>
        <taxon>Chitinophagaceae</taxon>
        <taxon>Pseudobacter</taxon>
    </lineage>
</organism>
<dbReference type="AlphaFoldDB" id="A0A4Q7MRA1"/>
<protein>
    <submittedName>
        <fullName evidence="4">FecR family protein</fullName>
    </submittedName>
</protein>
<reference evidence="4 5" key="1">
    <citation type="submission" date="2019-02" db="EMBL/GenBank/DDBJ databases">
        <title>Genomic Encyclopedia of Type Strains, Phase IV (KMG-IV): sequencing the most valuable type-strain genomes for metagenomic binning, comparative biology and taxonomic classification.</title>
        <authorList>
            <person name="Goeker M."/>
        </authorList>
    </citation>
    <scope>NUCLEOTIDE SEQUENCE [LARGE SCALE GENOMIC DNA]</scope>
    <source>
        <strain evidence="4 5">DSM 18116</strain>
    </source>
</reference>
<dbReference type="EMBL" id="SGXA01000003">
    <property type="protein sequence ID" value="RZS69362.1"/>
    <property type="molecule type" value="Genomic_DNA"/>
</dbReference>
<evidence type="ECO:0000313" key="4">
    <source>
        <dbReference type="EMBL" id="RZS69362.1"/>
    </source>
</evidence>
<evidence type="ECO:0000313" key="5">
    <source>
        <dbReference type="Proteomes" id="UP000293874"/>
    </source>
</evidence>
<comment type="caution">
    <text evidence="4">The sequence shown here is derived from an EMBL/GenBank/DDBJ whole genome shotgun (WGS) entry which is preliminary data.</text>
</comment>
<dbReference type="InterPro" id="IPR032508">
    <property type="entry name" value="FecR_C"/>
</dbReference>
<keyword evidence="1" id="KW-0472">Membrane</keyword>
<feature type="transmembrane region" description="Helical" evidence="1">
    <location>
        <begin position="110"/>
        <end position="129"/>
    </location>
</feature>